<dbReference type="GO" id="GO:0004386">
    <property type="term" value="F:helicase activity"/>
    <property type="evidence" value="ECO:0007669"/>
    <property type="project" value="UniProtKB-KW"/>
</dbReference>
<dbReference type="Gene3D" id="3.40.50.300">
    <property type="entry name" value="P-loop containing nucleotide triphosphate hydrolases"/>
    <property type="match status" value="3"/>
</dbReference>
<evidence type="ECO:0000256" key="1">
    <source>
        <dbReference type="ARBA" id="ARBA00022741"/>
    </source>
</evidence>
<dbReference type="EMBL" id="SOGJ01000006">
    <property type="protein sequence ID" value="TFD01347.1"/>
    <property type="molecule type" value="Genomic_DNA"/>
</dbReference>
<dbReference type="Pfam" id="PF13361">
    <property type="entry name" value="UvrD_C"/>
    <property type="match status" value="1"/>
</dbReference>
<comment type="catalytic activity">
    <reaction evidence="6">
        <text>Couples ATP hydrolysis with the unwinding of duplex DNA by translocating in the 3'-5' direction.</text>
        <dbReference type="EC" id="5.6.2.4"/>
    </reaction>
</comment>
<accession>A0ABY2J8S3</accession>
<comment type="caution">
    <text evidence="11">The sequence shown here is derived from an EMBL/GenBank/DDBJ whole genome shotgun (WGS) entry which is preliminary data.</text>
</comment>
<dbReference type="EC" id="5.6.2.4" evidence="7"/>
<evidence type="ECO:0000256" key="9">
    <source>
        <dbReference type="PROSITE-ProRule" id="PRU00560"/>
    </source>
</evidence>
<dbReference type="PANTHER" id="PTHR11070">
    <property type="entry name" value="UVRD / RECB / PCRA DNA HELICASE FAMILY MEMBER"/>
    <property type="match status" value="1"/>
</dbReference>
<keyword evidence="5" id="KW-0413">Isomerase</keyword>
<keyword evidence="3 9" id="KW-0347">Helicase</keyword>
<dbReference type="PROSITE" id="PS51198">
    <property type="entry name" value="UVRD_HELICASE_ATP_BIND"/>
    <property type="match status" value="1"/>
</dbReference>
<name>A0ABY2J8S3_9MICO</name>
<protein>
    <recommendedName>
        <fullName evidence="7">DNA 3'-5' helicase</fullName>
        <ecNumber evidence="7">5.6.2.4</ecNumber>
    </recommendedName>
</protein>
<evidence type="ECO:0000256" key="8">
    <source>
        <dbReference type="ARBA" id="ARBA00048988"/>
    </source>
</evidence>
<proteinExistence type="predicted"/>
<evidence type="ECO:0000256" key="2">
    <source>
        <dbReference type="ARBA" id="ARBA00022801"/>
    </source>
</evidence>
<feature type="domain" description="UvrD-like helicase ATP-binding" evidence="10">
    <location>
        <begin position="9"/>
        <end position="276"/>
    </location>
</feature>
<dbReference type="InterPro" id="IPR000212">
    <property type="entry name" value="DNA_helicase_UvrD/REP"/>
</dbReference>
<evidence type="ECO:0000259" key="10">
    <source>
        <dbReference type="PROSITE" id="PS51198"/>
    </source>
</evidence>
<dbReference type="SUPFAM" id="SSF52540">
    <property type="entry name" value="P-loop containing nucleoside triphosphate hydrolases"/>
    <property type="match status" value="1"/>
</dbReference>
<evidence type="ECO:0000313" key="12">
    <source>
        <dbReference type="Proteomes" id="UP000298355"/>
    </source>
</evidence>
<keyword evidence="4 9" id="KW-0067">ATP-binding</keyword>
<keyword evidence="1 9" id="KW-0547">Nucleotide-binding</keyword>
<dbReference type="InterPro" id="IPR014016">
    <property type="entry name" value="UvrD-like_ATP-bd"/>
</dbReference>
<organism evidence="11 12">
    <name type="scientific">Cryobacterium breve</name>
    <dbReference type="NCBI Taxonomy" id="1259258"/>
    <lineage>
        <taxon>Bacteria</taxon>
        <taxon>Bacillati</taxon>
        <taxon>Actinomycetota</taxon>
        <taxon>Actinomycetes</taxon>
        <taxon>Micrococcales</taxon>
        <taxon>Microbacteriaceae</taxon>
        <taxon>Cryobacterium</taxon>
    </lineage>
</organism>
<comment type="catalytic activity">
    <reaction evidence="8">
        <text>ATP + H2O = ADP + phosphate + H(+)</text>
        <dbReference type="Rhea" id="RHEA:13065"/>
        <dbReference type="ChEBI" id="CHEBI:15377"/>
        <dbReference type="ChEBI" id="CHEBI:15378"/>
        <dbReference type="ChEBI" id="CHEBI:30616"/>
        <dbReference type="ChEBI" id="CHEBI:43474"/>
        <dbReference type="ChEBI" id="CHEBI:456216"/>
        <dbReference type="EC" id="5.6.2.4"/>
    </reaction>
</comment>
<dbReference type="Proteomes" id="UP000298355">
    <property type="component" value="Unassembled WGS sequence"/>
</dbReference>
<evidence type="ECO:0000256" key="4">
    <source>
        <dbReference type="ARBA" id="ARBA00022840"/>
    </source>
</evidence>
<evidence type="ECO:0000256" key="5">
    <source>
        <dbReference type="ARBA" id="ARBA00023235"/>
    </source>
</evidence>
<dbReference type="Pfam" id="PF13245">
    <property type="entry name" value="AAA_19"/>
    <property type="match status" value="1"/>
</dbReference>
<dbReference type="PANTHER" id="PTHR11070:SF2">
    <property type="entry name" value="ATP-DEPENDENT DNA HELICASE SRS2"/>
    <property type="match status" value="1"/>
</dbReference>
<evidence type="ECO:0000256" key="3">
    <source>
        <dbReference type="ARBA" id="ARBA00022806"/>
    </source>
</evidence>
<dbReference type="InterPro" id="IPR014017">
    <property type="entry name" value="DNA_helicase_UvrD-like_C"/>
</dbReference>
<evidence type="ECO:0000256" key="7">
    <source>
        <dbReference type="ARBA" id="ARBA00034808"/>
    </source>
</evidence>
<dbReference type="InterPro" id="IPR027417">
    <property type="entry name" value="P-loop_NTPase"/>
</dbReference>
<evidence type="ECO:0000313" key="11">
    <source>
        <dbReference type="EMBL" id="TFD01347.1"/>
    </source>
</evidence>
<sequence length="504" mass="55713">MTQMRVQTQRLSEEQAIASASGLSRVFIEAGPGSGKTVVAVQLFGVQRLADPTDSRSVVALSFTRSATSELRSRITRAWGPRASRSPHRVCTIDAFLNEIVCVLLASGEIGWPKGRIELDVIDDWKTVADMQYGLSGARLTMQDGVIGIERSWSSERKNRIQLTQFREKIESGICSHDDVRRVLSLYLQEAEGRRKLGVWLRNNFRCVVVDEVFDANQLDIDLLRIAVEANIEVSVIGDPWQALYGFRGARPDLIGDLVKGEKFERIVLTRSYRFETDTQLALANELRAGNPVELVSGTPMQCDVVLAHKWETLWSSSSAILPMAIKSGSSPQWAIASIILHAVVQAHFGIPGHHYKEAFRLVGIEGIVQINAATARLEPAVGHLTLFDEATALRESWDHAVGIIRELSGVVVLGQRAPSRLKPLRARLLEPGQLVIGMTVHQSKGREWDNVGVVFTESELQHVSKGLSVNSEPDRVCYVALTRARESTFLLNEVQPLTGSIVS</sequence>
<feature type="binding site" evidence="9">
    <location>
        <begin position="30"/>
        <end position="37"/>
    </location>
    <ligand>
        <name>ATP</name>
        <dbReference type="ChEBI" id="CHEBI:30616"/>
    </ligand>
</feature>
<gene>
    <name evidence="11" type="ORF">E3O65_01485</name>
</gene>
<keyword evidence="12" id="KW-1185">Reference proteome</keyword>
<keyword evidence="2 9" id="KW-0378">Hydrolase</keyword>
<reference evidence="11 12" key="1">
    <citation type="submission" date="2019-03" db="EMBL/GenBank/DDBJ databases">
        <title>Genomics of glacier-inhabiting Cryobacterium strains.</title>
        <authorList>
            <person name="Liu Q."/>
            <person name="Xin Y.-H."/>
        </authorList>
    </citation>
    <scope>NUCLEOTIDE SEQUENCE [LARGE SCALE GENOMIC DNA]</scope>
    <source>
        <strain evidence="11 12">TMT4-23</strain>
    </source>
</reference>
<evidence type="ECO:0000256" key="6">
    <source>
        <dbReference type="ARBA" id="ARBA00034617"/>
    </source>
</evidence>